<organism evidence="1 2">
    <name type="scientific">Bacteroides uniformis str. 3978 T3 ii</name>
    <dbReference type="NCBI Taxonomy" id="1339349"/>
    <lineage>
        <taxon>Bacteria</taxon>
        <taxon>Pseudomonadati</taxon>
        <taxon>Bacteroidota</taxon>
        <taxon>Bacteroidia</taxon>
        <taxon>Bacteroidales</taxon>
        <taxon>Bacteroidaceae</taxon>
        <taxon>Bacteroides</taxon>
    </lineage>
</organism>
<name>A0A078S2P3_BACUN</name>
<dbReference type="EMBL" id="JNHN01000174">
    <property type="protein sequence ID" value="KDS50252.1"/>
    <property type="molecule type" value="Genomic_DNA"/>
</dbReference>
<evidence type="ECO:0000313" key="1">
    <source>
        <dbReference type="EMBL" id="KDS50252.1"/>
    </source>
</evidence>
<dbReference type="Pfam" id="PF13497">
    <property type="entry name" value="DUF4121"/>
    <property type="match status" value="1"/>
</dbReference>
<protein>
    <recommendedName>
        <fullName evidence="3">DUF4121 family protein</fullName>
    </recommendedName>
</protein>
<dbReference type="PATRIC" id="fig|1339349.3.peg.2353"/>
<sequence>MSQQVTKEKYSIETLRERNVSYDHQHWLTQKDVDMANNYVELIERTRSEITPQIGDRLVYVTEHGDYYGNALIDSRSAKEGYLSVCEQPYVPFVWEEDGNIRLSVSGGAFHSVNPEELKFLKWTEGVFKDWGHCGACANGSVSFLAKVPLWFYAEPNPRYGDFTTETYRKFYLHKREESENGNLYQGFDIAFRDEAEFRQFLKDYEGTVFKGNWDNQIVLWCFRREYVFLPSAEWETFNAPIETRRLNFHPEQVKIVKDMEKHITYFYRIKPDNF</sequence>
<proteinExistence type="predicted"/>
<dbReference type="GeneID" id="69481229"/>
<reference evidence="1 2" key="1">
    <citation type="submission" date="2014-04" db="EMBL/GenBank/DDBJ databases">
        <authorList>
            <person name="Sears C."/>
            <person name="Carroll K."/>
            <person name="Sack B.R."/>
            <person name="Qadri F."/>
            <person name="Myers L.L."/>
            <person name="Chung G.-T."/>
            <person name="Escheverria P."/>
            <person name="Fraser C.M."/>
            <person name="Sadzewicz L."/>
            <person name="Shefchek K.A."/>
            <person name="Tallon L."/>
            <person name="Das S.P."/>
            <person name="Daugherty S."/>
            <person name="Mongodin E.F."/>
        </authorList>
    </citation>
    <scope>NUCLEOTIDE SEQUENCE [LARGE SCALE GENOMIC DNA]</scope>
    <source>
        <strain evidence="1 2">3978 T3 ii</strain>
    </source>
</reference>
<accession>A0A078S2P3</accession>
<gene>
    <name evidence="1" type="ORF">M094_1177</name>
</gene>
<dbReference type="RefSeq" id="WP_005647149.1">
    <property type="nucleotide sequence ID" value="NZ_JNHN01000174.1"/>
</dbReference>
<dbReference type="AlphaFoldDB" id="A0A078S2P3"/>
<dbReference type="Proteomes" id="UP000028013">
    <property type="component" value="Unassembled WGS sequence"/>
</dbReference>
<dbReference type="InterPro" id="IPR025189">
    <property type="entry name" value="DUF4121"/>
</dbReference>
<comment type="caution">
    <text evidence="1">The sequence shown here is derived from an EMBL/GenBank/DDBJ whole genome shotgun (WGS) entry which is preliminary data.</text>
</comment>
<evidence type="ECO:0008006" key="3">
    <source>
        <dbReference type="Google" id="ProtNLM"/>
    </source>
</evidence>
<evidence type="ECO:0000313" key="2">
    <source>
        <dbReference type="Proteomes" id="UP000028013"/>
    </source>
</evidence>